<reference evidence="1 2" key="1">
    <citation type="journal article" date="2019" name="Sci. Rep.">
        <title>Orb-weaving spider Araneus ventricosus genome elucidates the spidroin gene catalogue.</title>
        <authorList>
            <person name="Kono N."/>
            <person name="Nakamura H."/>
            <person name="Ohtoshi R."/>
            <person name="Moran D.A.P."/>
            <person name="Shinohara A."/>
            <person name="Yoshida Y."/>
            <person name="Fujiwara M."/>
            <person name="Mori M."/>
            <person name="Tomita M."/>
            <person name="Arakawa K."/>
        </authorList>
    </citation>
    <scope>NUCLEOTIDE SEQUENCE [LARGE SCALE GENOMIC DNA]</scope>
</reference>
<evidence type="ECO:0000313" key="1">
    <source>
        <dbReference type="EMBL" id="GBN57551.1"/>
    </source>
</evidence>
<comment type="caution">
    <text evidence="1">The sequence shown here is derived from an EMBL/GenBank/DDBJ whole genome shotgun (WGS) entry which is preliminary data.</text>
</comment>
<evidence type="ECO:0000313" key="2">
    <source>
        <dbReference type="Proteomes" id="UP000499080"/>
    </source>
</evidence>
<name>A0A4Y2Q242_ARAVE</name>
<sequence length="481" mass="54276">MGKNKGKGDGTESPTPVIDKCANELQIIIDKIDPEVFADGLGALVIDWFKDLGKFCSETIRAGLHYGKTLRNILVENHFKKLLPIFEIASAKIRERDAEVYDLKGLIADSDPALDKAKIRSLERENESLRAKLEGYQDLSSTVREIIPALEEFKESNIKELLKSERELVCKDINSTIKKSNLGILEEVKSSSTRSYAQIALQSRNINQNGSIPNRPLPTPSQDPEGVLLIKPKNDNVKDFETNKKLFTNLISNNNPNARVRGINKLYGGGVKIITGNTDEANAIKDLFLEKGAADLITNFDFVLPGRRVPQLILYNVDKGVDEESLKKGLLSKNITLADAENKPHFKIPARDPKSTLRNTPMSINPKKYSEFLGKGGFYFEFSKLRLSEFISVKQCRVCFGFEHTSKNCDHAENPKCDRCGEAKKEGHKCRTVKCNNCTESNARFKTDFRTNHSCLGWRCRSYQSYQRQKEIVIKRTNYGY</sequence>
<proteinExistence type="predicted"/>
<dbReference type="OrthoDB" id="8035887at2759"/>
<gene>
    <name evidence="1" type="ORF">AVEN_148806_1</name>
</gene>
<organism evidence="1 2">
    <name type="scientific">Araneus ventricosus</name>
    <name type="common">Orbweaver spider</name>
    <name type="synonym">Epeira ventricosa</name>
    <dbReference type="NCBI Taxonomy" id="182803"/>
    <lineage>
        <taxon>Eukaryota</taxon>
        <taxon>Metazoa</taxon>
        <taxon>Ecdysozoa</taxon>
        <taxon>Arthropoda</taxon>
        <taxon>Chelicerata</taxon>
        <taxon>Arachnida</taxon>
        <taxon>Araneae</taxon>
        <taxon>Araneomorphae</taxon>
        <taxon>Entelegynae</taxon>
        <taxon>Araneoidea</taxon>
        <taxon>Araneidae</taxon>
        <taxon>Araneus</taxon>
    </lineage>
</organism>
<dbReference type="AlphaFoldDB" id="A0A4Y2Q242"/>
<dbReference type="Proteomes" id="UP000499080">
    <property type="component" value="Unassembled WGS sequence"/>
</dbReference>
<keyword evidence="2" id="KW-1185">Reference proteome</keyword>
<accession>A0A4Y2Q242</accession>
<protein>
    <recommendedName>
        <fullName evidence="3">Gag-like protein</fullName>
    </recommendedName>
</protein>
<dbReference type="EMBL" id="BGPR01012766">
    <property type="protein sequence ID" value="GBN57551.1"/>
    <property type="molecule type" value="Genomic_DNA"/>
</dbReference>
<evidence type="ECO:0008006" key="3">
    <source>
        <dbReference type="Google" id="ProtNLM"/>
    </source>
</evidence>